<protein>
    <submittedName>
        <fullName evidence="2">Uncharacterized protein</fullName>
    </submittedName>
</protein>
<feature type="chain" id="PRO_5029719639" evidence="1">
    <location>
        <begin position="26"/>
        <end position="153"/>
    </location>
</feature>
<evidence type="ECO:0000313" key="4">
    <source>
        <dbReference type="Proteomes" id="UP000285951"/>
    </source>
</evidence>
<dbReference type="EMBL" id="WOTW01000004">
    <property type="protein sequence ID" value="MUP36816.1"/>
    <property type="molecule type" value="Genomic_DNA"/>
</dbReference>
<evidence type="ECO:0000313" key="2">
    <source>
        <dbReference type="EMBL" id="MUP36816.1"/>
    </source>
</evidence>
<keyword evidence="4" id="KW-1185">Reference proteome</keyword>
<dbReference type="AlphaFoldDB" id="A0A7M4D2D7"/>
<reference evidence="3 4" key="1">
    <citation type="submission" date="2019-11" db="EMBL/GenBank/DDBJ databases">
        <title>Draft genome sequence of Labilibaculum sp. strain SYP isolated from Black Sea.</title>
        <authorList>
            <person name="Yadav S."/>
            <person name="Villanueva L."/>
        </authorList>
    </citation>
    <scope>NUCLEOTIDE SEQUENCE [LARGE SCALE GENOMIC DNA]</scope>
    <source>
        <strain evidence="3 4">44</strain>
    </source>
</reference>
<evidence type="ECO:0000313" key="3">
    <source>
        <dbReference type="EMBL" id="MVB06021.1"/>
    </source>
</evidence>
<accession>A0A7M4D2D7</accession>
<name>A0A7M4D2D7_9BACT</name>
<feature type="signal peptide" evidence="1">
    <location>
        <begin position="1"/>
        <end position="25"/>
    </location>
</feature>
<reference evidence="2 5" key="2">
    <citation type="submission" date="2019-12" db="EMBL/GenBank/DDBJ databases">
        <title>Draft genome sequence of Labilibaculum sp. strain 44 isolated from deep waters of Black Sea.</title>
        <authorList>
            <person name="Yadav S."/>
            <person name="Villanueva L."/>
        </authorList>
    </citation>
    <scope>NUCLEOTIDE SEQUENCE [LARGE SCALE GENOMIC DNA]</scope>
    <source>
        <strain evidence="2 5">44</strain>
    </source>
</reference>
<evidence type="ECO:0000256" key="1">
    <source>
        <dbReference type="SAM" id="SignalP"/>
    </source>
</evidence>
<dbReference type="Proteomes" id="UP000285951">
    <property type="component" value="Unassembled WGS sequence"/>
</dbReference>
<dbReference type="EMBL" id="QTZN02000004">
    <property type="protein sequence ID" value="MVB06021.1"/>
    <property type="molecule type" value="Genomic_DNA"/>
</dbReference>
<keyword evidence="1" id="KW-0732">Signal</keyword>
<proteinExistence type="predicted"/>
<gene>
    <name evidence="3" type="ORF">DWB62_003210</name>
    <name evidence="2" type="ORF">GNY23_03210</name>
</gene>
<dbReference type="Proteomes" id="UP000462449">
    <property type="component" value="Unassembled WGS sequence"/>
</dbReference>
<comment type="caution">
    <text evidence="2">The sequence shown here is derived from an EMBL/GenBank/DDBJ whole genome shotgun (WGS) entry which is preliminary data.</text>
</comment>
<evidence type="ECO:0000313" key="5">
    <source>
        <dbReference type="Proteomes" id="UP000462449"/>
    </source>
</evidence>
<dbReference type="RefSeq" id="WP_156194718.1">
    <property type="nucleotide sequence ID" value="NZ_QTZN02000004.1"/>
</dbReference>
<organism evidence="2 5">
    <name type="scientific">Labilibaculum euxinus</name>
    <dbReference type="NCBI Taxonomy" id="2686357"/>
    <lineage>
        <taxon>Bacteria</taxon>
        <taxon>Pseudomonadati</taxon>
        <taxon>Bacteroidota</taxon>
        <taxon>Bacteroidia</taxon>
        <taxon>Marinilabiliales</taxon>
        <taxon>Marinifilaceae</taxon>
        <taxon>Labilibaculum</taxon>
    </lineage>
</organism>
<sequence length="153" mass="17491">MKRILIRKVAFLLFLISILSVNVYAEGIHNIVQTVEFSNGKNEITNVINASNWTVTCGKVNNSPDKVEWMIVKVYKDKFLYAEGFLMLTEYDVNNNIYYYDGGVKEYGAETDASFLTDFNLLAYSGSKFQPGKHMTLNFYKGDDLKKGIHLTF</sequence>